<evidence type="ECO:0000256" key="1">
    <source>
        <dbReference type="ARBA" id="ARBA00006623"/>
    </source>
</evidence>
<name>A0A9P6XJX6_RHIOR</name>
<dbReference type="InterPro" id="IPR008493">
    <property type="entry name" value="Hikeshi-like_N"/>
</dbReference>
<evidence type="ECO:0008006" key="7">
    <source>
        <dbReference type="Google" id="ProtNLM"/>
    </source>
</evidence>
<dbReference type="GO" id="GO:0005829">
    <property type="term" value="C:cytosol"/>
    <property type="evidence" value="ECO:0007669"/>
    <property type="project" value="TreeGrafter"/>
</dbReference>
<accession>A0A9P6XJX6</accession>
<dbReference type="Proteomes" id="UP000716291">
    <property type="component" value="Unassembled WGS sequence"/>
</dbReference>
<dbReference type="AlphaFoldDB" id="A0A9P6XJX6"/>
<dbReference type="Pfam" id="PF21057">
    <property type="entry name" value="Hikeshi-like_C"/>
    <property type="match status" value="1"/>
</dbReference>
<dbReference type="EMBL" id="JAANIT010000190">
    <property type="protein sequence ID" value="KAG1550740.1"/>
    <property type="molecule type" value="Genomic_DNA"/>
</dbReference>
<gene>
    <name evidence="5" type="ORF">G6F51_002273</name>
    <name evidence="4" type="ORF">G6F64_000761</name>
</gene>
<evidence type="ECO:0000313" key="5">
    <source>
        <dbReference type="EMBL" id="KAG1550740.1"/>
    </source>
</evidence>
<evidence type="ECO:0000313" key="6">
    <source>
        <dbReference type="Proteomes" id="UP000716291"/>
    </source>
</evidence>
<evidence type="ECO:0000259" key="3">
    <source>
        <dbReference type="Pfam" id="PF21057"/>
    </source>
</evidence>
<keyword evidence="6" id="KW-1185">Reference proteome</keyword>
<dbReference type="Pfam" id="PF05603">
    <property type="entry name" value="Hikeshi-like_N"/>
    <property type="match status" value="1"/>
</dbReference>
<protein>
    <recommendedName>
        <fullName evidence="7">Hikeshi-like domain-containing protein</fullName>
    </recommendedName>
</protein>
<dbReference type="InterPro" id="IPR031318">
    <property type="entry name" value="OPI10"/>
</dbReference>
<organism evidence="4 6">
    <name type="scientific">Rhizopus oryzae</name>
    <name type="common">Mucormycosis agent</name>
    <name type="synonym">Rhizopus arrhizus var. delemar</name>
    <dbReference type="NCBI Taxonomy" id="64495"/>
    <lineage>
        <taxon>Eukaryota</taxon>
        <taxon>Fungi</taxon>
        <taxon>Fungi incertae sedis</taxon>
        <taxon>Mucoromycota</taxon>
        <taxon>Mucoromycotina</taxon>
        <taxon>Mucoromycetes</taxon>
        <taxon>Mucorales</taxon>
        <taxon>Mucorineae</taxon>
        <taxon>Rhizopodaceae</taxon>
        <taxon>Rhizopus</taxon>
    </lineage>
</organism>
<dbReference type="PANTHER" id="PTHR12925:SF0">
    <property type="entry name" value="PROTEIN HIKESHI"/>
    <property type="match status" value="1"/>
</dbReference>
<feature type="domain" description="Hikeshi-like C-terminal" evidence="3">
    <location>
        <begin position="131"/>
        <end position="196"/>
    </location>
</feature>
<dbReference type="GO" id="GO:0061608">
    <property type="term" value="F:nuclear import signal receptor activity"/>
    <property type="evidence" value="ECO:0007669"/>
    <property type="project" value="TreeGrafter"/>
</dbReference>
<reference evidence="4" key="1">
    <citation type="journal article" date="2020" name="Microb. Genom.">
        <title>Genetic diversity of clinical and environmental Mucorales isolates obtained from an investigation of mucormycosis cases among solid organ transplant recipients.</title>
        <authorList>
            <person name="Nguyen M.H."/>
            <person name="Kaul D."/>
            <person name="Muto C."/>
            <person name="Cheng S.J."/>
            <person name="Richter R.A."/>
            <person name="Bruno V.M."/>
            <person name="Liu G."/>
            <person name="Beyhan S."/>
            <person name="Sundermann A.J."/>
            <person name="Mounaud S."/>
            <person name="Pasculle A.W."/>
            <person name="Nierman W.C."/>
            <person name="Driscoll E."/>
            <person name="Cumbie R."/>
            <person name="Clancy C.J."/>
            <person name="Dupont C.L."/>
        </authorList>
    </citation>
    <scope>NUCLEOTIDE SEQUENCE</scope>
    <source>
        <strain evidence="4">GL11</strain>
        <strain evidence="5">GL16</strain>
    </source>
</reference>
<dbReference type="OrthoDB" id="10248398at2759"/>
<evidence type="ECO:0000313" key="4">
    <source>
        <dbReference type="EMBL" id="KAG1315304.1"/>
    </source>
</evidence>
<proteinExistence type="inferred from homology"/>
<dbReference type="OMA" id="WWAKFER"/>
<dbReference type="EMBL" id="JAANQT010000051">
    <property type="protein sequence ID" value="KAG1315304.1"/>
    <property type="molecule type" value="Genomic_DNA"/>
</dbReference>
<comment type="similarity">
    <text evidence="1">Belongs to the OPI10 family.</text>
</comment>
<sequence length="200" mass="21906">MFGCIAAGRLVQTNLQQVDVNKYIFELSDAQSINHIVVFLLGTIPFEPGFAATVHLLWPNKEWQLLGGLSNEKASAIFRLKGTTPSGSNIQPFTTATLGISIEPIEVVQQELATLNTGLSLVKPGSVNVTQVGQMAGRILENLYNYVASFTVQNIPVNSIPVGQLTENGYLSMKSFQTWYENLSRKLASNPNYLNEEKSA</sequence>
<dbReference type="GO" id="GO:0006606">
    <property type="term" value="P:protein import into nucleus"/>
    <property type="evidence" value="ECO:0007669"/>
    <property type="project" value="TreeGrafter"/>
</dbReference>
<dbReference type="Proteomes" id="UP000717996">
    <property type="component" value="Unassembled WGS sequence"/>
</dbReference>
<feature type="domain" description="Hikeshi-like N-terminal" evidence="2">
    <location>
        <begin position="5"/>
        <end position="116"/>
    </location>
</feature>
<comment type="caution">
    <text evidence="4">The sequence shown here is derived from an EMBL/GenBank/DDBJ whole genome shotgun (WGS) entry which is preliminary data.</text>
</comment>
<evidence type="ECO:0000259" key="2">
    <source>
        <dbReference type="Pfam" id="PF05603"/>
    </source>
</evidence>
<dbReference type="InterPro" id="IPR048364">
    <property type="entry name" value="Hikeshi-like_C"/>
</dbReference>
<dbReference type="GO" id="GO:0005634">
    <property type="term" value="C:nucleus"/>
    <property type="evidence" value="ECO:0007669"/>
    <property type="project" value="TreeGrafter"/>
</dbReference>
<dbReference type="PANTHER" id="PTHR12925">
    <property type="entry name" value="HIKESHI FAMILY MEMBER"/>
    <property type="match status" value="1"/>
</dbReference>